<dbReference type="InterPro" id="IPR050266">
    <property type="entry name" value="AB_hydrolase_sf"/>
</dbReference>
<dbReference type="InterPro" id="IPR029058">
    <property type="entry name" value="AB_hydrolase_fold"/>
</dbReference>
<dbReference type="RefSeq" id="WP_344320575.1">
    <property type="nucleotide sequence ID" value="NZ_BAAASZ010000006.1"/>
</dbReference>
<dbReference type="Gene3D" id="3.40.50.1820">
    <property type="entry name" value="alpha/beta hydrolase"/>
    <property type="match status" value="1"/>
</dbReference>
<dbReference type="Pfam" id="PF00561">
    <property type="entry name" value="Abhydrolase_1"/>
    <property type="match status" value="1"/>
</dbReference>
<evidence type="ECO:0000313" key="2">
    <source>
        <dbReference type="EMBL" id="GAA2427318.1"/>
    </source>
</evidence>
<dbReference type="InterPro" id="IPR000073">
    <property type="entry name" value="AB_hydrolase_1"/>
</dbReference>
<reference evidence="2 3" key="1">
    <citation type="journal article" date="2019" name="Int. J. Syst. Evol. Microbiol.">
        <title>The Global Catalogue of Microorganisms (GCM) 10K type strain sequencing project: providing services to taxonomists for standard genome sequencing and annotation.</title>
        <authorList>
            <consortium name="The Broad Institute Genomics Platform"/>
            <consortium name="The Broad Institute Genome Sequencing Center for Infectious Disease"/>
            <person name="Wu L."/>
            <person name="Ma J."/>
        </authorList>
    </citation>
    <scope>NUCLEOTIDE SEQUENCE [LARGE SCALE GENOMIC DNA]</scope>
    <source>
        <strain evidence="2 3">JCM 6305</strain>
    </source>
</reference>
<dbReference type="SUPFAM" id="SSF53474">
    <property type="entry name" value="alpha/beta-Hydrolases"/>
    <property type="match status" value="1"/>
</dbReference>
<dbReference type="PANTHER" id="PTHR43798:SF24">
    <property type="entry name" value="CIS-3-ALKYL-4-ALKYLOXETAN-2-ONE DECARBOXYLASE"/>
    <property type="match status" value="1"/>
</dbReference>
<feature type="domain" description="AB hydrolase-1" evidence="1">
    <location>
        <begin position="29"/>
        <end position="131"/>
    </location>
</feature>
<comment type="caution">
    <text evidence="2">The sequence shown here is derived from an EMBL/GenBank/DDBJ whole genome shotgun (WGS) entry which is preliminary data.</text>
</comment>
<accession>A0ABN3JDY0</accession>
<proteinExistence type="predicted"/>
<sequence length="295" mass="30797">MTVREVNESRVPVRGGDLAVSAWSGAGDPVIALHGITANGRIFGALADALGEDVPLLAPDLRGRAGSAGLPGPYGLGAHVEDVIALLDHRGLERAVLVGHSMGAFVAALTAARHPDRIAGAVLVDGGVGFPAPAGTDIDELLEAVIGPAMRRLSMTFPDRDAYRTFFREHPALAAHWCDAVRAQVDRDLVGEEPALRSSCVLDAVRADGADVLADPETLAAVRTASAKVPMALLWAERGMLDEPRGLYDEDRLAAADLGGTGVTVRRVPGVNHYTILLAPEATAAIRAALRDVTP</sequence>
<evidence type="ECO:0000259" key="1">
    <source>
        <dbReference type="Pfam" id="PF00561"/>
    </source>
</evidence>
<evidence type="ECO:0000313" key="3">
    <source>
        <dbReference type="Proteomes" id="UP001501638"/>
    </source>
</evidence>
<dbReference type="EMBL" id="BAAASZ010000006">
    <property type="protein sequence ID" value="GAA2427318.1"/>
    <property type="molecule type" value="Genomic_DNA"/>
</dbReference>
<keyword evidence="3" id="KW-1185">Reference proteome</keyword>
<organism evidence="2 3">
    <name type="scientific">Streptomyces macrosporus</name>
    <dbReference type="NCBI Taxonomy" id="44032"/>
    <lineage>
        <taxon>Bacteria</taxon>
        <taxon>Bacillati</taxon>
        <taxon>Actinomycetota</taxon>
        <taxon>Actinomycetes</taxon>
        <taxon>Kitasatosporales</taxon>
        <taxon>Streptomycetaceae</taxon>
        <taxon>Streptomyces</taxon>
    </lineage>
</organism>
<dbReference type="Proteomes" id="UP001501638">
    <property type="component" value="Unassembled WGS sequence"/>
</dbReference>
<gene>
    <name evidence="2" type="ORF">GCM10010405_07390</name>
</gene>
<dbReference type="PANTHER" id="PTHR43798">
    <property type="entry name" value="MONOACYLGLYCEROL LIPASE"/>
    <property type="match status" value="1"/>
</dbReference>
<protein>
    <recommendedName>
        <fullName evidence="1">AB hydrolase-1 domain-containing protein</fullName>
    </recommendedName>
</protein>
<name>A0ABN3JDY0_9ACTN</name>